<evidence type="ECO:0000313" key="1">
    <source>
        <dbReference type="EMBL" id="KNE58290.1"/>
    </source>
</evidence>
<reference evidence="1 2" key="1">
    <citation type="submission" date="2009-11" db="EMBL/GenBank/DDBJ databases">
        <title>Annotation of Allomyces macrogynus ATCC 38327.</title>
        <authorList>
            <consortium name="The Broad Institute Genome Sequencing Platform"/>
            <person name="Russ C."/>
            <person name="Cuomo C."/>
            <person name="Burger G."/>
            <person name="Gray M.W."/>
            <person name="Holland P.W.H."/>
            <person name="King N."/>
            <person name="Lang F.B.F."/>
            <person name="Roger A.J."/>
            <person name="Ruiz-Trillo I."/>
            <person name="Young S.K."/>
            <person name="Zeng Q."/>
            <person name="Gargeya S."/>
            <person name="Fitzgerald M."/>
            <person name="Haas B."/>
            <person name="Abouelleil A."/>
            <person name="Alvarado L."/>
            <person name="Arachchi H.M."/>
            <person name="Berlin A."/>
            <person name="Chapman S.B."/>
            <person name="Gearin G."/>
            <person name="Goldberg J."/>
            <person name="Griggs A."/>
            <person name="Gujja S."/>
            <person name="Hansen M."/>
            <person name="Heiman D."/>
            <person name="Howarth C."/>
            <person name="Larimer J."/>
            <person name="Lui A."/>
            <person name="MacDonald P.J.P."/>
            <person name="McCowen C."/>
            <person name="Montmayeur A."/>
            <person name="Murphy C."/>
            <person name="Neiman D."/>
            <person name="Pearson M."/>
            <person name="Priest M."/>
            <person name="Roberts A."/>
            <person name="Saif S."/>
            <person name="Shea T."/>
            <person name="Sisk P."/>
            <person name="Stolte C."/>
            <person name="Sykes S."/>
            <person name="Wortman J."/>
            <person name="Nusbaum C."/>
            <person name="Birren B."/>
        </authorList>
    </citation>
    <scope>NUCLEOTIDE SEQUENCE [LARGE SCALE GENOMIC DNA]</scope>
    <source>
        <strain evidence="1 2">ATCC 38327</strain>
    </source>
</reference>
<dbReference type="AlphaFoldDB" id="A0A0L0S788"/>
<dbReference type="Proteomes" id="UP000054350">
    <property type="component" value="Unassembled WGS sequence"/>
</dbReference>
<evidence type="ECO:0000313" key="2">
    <source>
        <dbReference type="Proteomes" id="UP000054350"/>
    </source>
</evidence>
<protein>
    <submittedName>
        <fullName evidence="1">Uncharacterized protein</fullName>
    </submittedName>
</protein>
<proteinExistence type="predicted"/>
<organism evidence="1 2">
    <name type="scientific">Allomyces macrogynus (strain ATCC 38327)</name>
    <name type="common">Allomyces javanicus var. macrogynus</name>
    <dbReference type="NCBI Taxonomy" id="578462"/>
    <lineage>
        <taxon>Eukaryota</taxon>
        <taxon>Fungi</taxon>
        <taxon>Fungi incertae sedis</taxon>
        <taxon>Blastocladiomycota</taxon>
        <taxon>Blastocladiomycetes</taxon>
        <taxon>Blastocladiales</taxon>
        <taxon>Blastocladiaceae</taxon>
        <taxon>Allomyces</taxon>
    </lineage>
</organism>
<sequence>MHEAMAKARNSAEYKEHMAHHDWVLAKHNNHAAANRALCRADHALADGVVRRCGSLRNKIMAFVAENACCSLLEEKKTRDTAMDIYSAVKSDADLDVRRHTEAAK</sequence>
<keyword evidence="2" id="KW-1185">Reference proteome</keyword>
<dbReference type="EMBL" id="GG745332">
    <property type="protein sequence ID" value="KNE58290.1"/>
    <property type="molecule type" value="Genomic_DNA"/>
</dbReference>
<dbReference type="VEuPathDB" id="FungiDB:AMAG_05099"/>
<gene>
    <name evidence="1" type="ORF">AMAG_05099</name>
</gene>
<reference evidence="2" key="2">
    <citation type="submission" date="2009-11" db="EMBL/GenBank/DDBJ databases">
        <title>The Genome Sequence of Allomyces macrogynus strain ATCC 38327.</title>
        <authorList>
            <consortium name="The Broad Institute Genome Sequencing Platform"/>
            <person name="Russ C."/>
            <person name="Cuomo C."/>
            <person name="Shea T."/>
            <person name="Young S.K."/>
            <person name="Zeng Q."/>
            <person name="Koehrsen M."/>
            <person name="Haas B."/>
            <person name="Borodovsky M."/>
            <person name="Guigo R."/>
            <person name="Alvarado L."/>
            <person name="Berlin A."/>
            <person name="Borenstein D."/>
            <person name="Chen Z."/>
            <person name="Engels R."/>
            <person name="Freedman E."/>
            <person name="Gellesch M."/>
            <person name="Goldberg J."/>
            <person name="Griggs A."/>
            <person name="Gujja S."/>
            <person name="Heiman D."/>
            <person name="Hepburn T."/>
            <person name="Howarth C."/>
            <person name="Jen D."/>
            <person name="Larson L."/>
            <person name="Lewis B."/>
            <person name="Mehta T."/>
            <person name="Park D."/>
            <person name="Pearson M."/>
            <person name="Roberts A."/>
            <person name="Saif S."/>
            <person name="Shenoy N."/>
            <person name="Sisk P."/>
            <person name="Stolte C."/>
            <person name="Sykes S."/>
            <person name="Walk T."/>
            <person name="White J."/>
            <person name="Yandava C."/>
            <person name="Burger G."/>
            <person name="Gray M.W."/>
            <person name="Holland P.W.H."/>
            <person name="King N."/>
            <person name="Lang F.B.F."/>
            <person name="Roger A.J."/>
            <person name="Ruiz-Trillo I."/>
            <person name="Lander E."/>
            <person name="Nusbaum C."/>
        </authorList>
    </citation>
    <scope>NUCLEOTIDE SEQUENCE [LARGE SCALE GENOMIC DNA]</scope>
    <source>
        <strain evidence="2">ATCC 38327</strain>
    </source>
</reference>
<accession>A0A0L0S788</accession>
<name>A0A0L0S788_ALLM3</name>